<evidence type="ECO:0000256" key="6">
    <source>
        <dbReference type="ARBA" id="ARBA00023136"/>
    </source>
</evidence>
<dbReference type="GO" id="GO:0050906">
    <property type="term" value="P:detection of stimulus involved in sensory perception"/>
    <property type="evidence" value="ECO:0007669"/>
    <property type="project" value="UniProtKB-ARBA"/>
</dbReference>
<evidence type="ECO:0000256" key="5">
    <source>
        <dbReference type="ARBA" id="ARBA00022989"/>
    </source>
</evidence>
<evidence type="ECO:0000313" key="11">
    <source>
        <dbReference type="EMBL" id="KAK3877918.1"/>
    </source>
</evidence>
<feature type="domain" description="Ionotropic glutamate receptor C-terminal" evidence="10">
    <location>
        <begin position="51"/>
        <end position="328"/>
    </location>
</feature>
<sequence>MTGTVLTVDRERSQDFTFSVPIRSYERTIVFTRPVPEADITGFFRPYTPLVWCLLLVTLIIMWFSLWATQHHQATLTKHTARKGGSHHSEEGVVVDYAKNSAWTSTLWIITAPIAQASAWWPVGGRVRTVAGVWLLMSLVLSSVFRSNLKAMLILPRLRLPFESLEGLIQSNIPTFILQSTVFHEAILNAESGSQLNRLLPQLDIHSNVPLAIKNLLAGSHTILTAQHPIFNVIHQNFLRTRTCPFYVVPSPHKGGWYYMFFPKSSRLKSLVDKTLVRLQEAGILEKIIMEDVRHARECLKPKSSAVVTSLRALELGDFYGVYSIYAGCIVAASLAFLLEMNLPTFRQTPN</sequence>
<comment type="caution">
    <text evidence="11">The sequence shown here is derived from an EMBL/GenBank/DDBJ whole genome shotgun (WGS) entry which is preliminary data.</text>
</comment>
<dbReference type="EMBL" id="JAWQEG010001608">
    <property type="protein sequence ID" value="KAK3877918.1"/>
    <property type="molecule type" value="Genomic_DNA"/>
</dbReference>
<keyword evidence="4 9" id="KW-0812">Transmembrane</keyword>
<proteinExistence type="inferred from homology"/>
<keyword evidence="6 9" id="KW-0472">Membrane</keyword>
<dbReference type="InterPro" id="IPR052192">
    <property type="entry name" value="Insect_Ionotropic_Sensory_Rcpt"/>
</dbReference>
<keyword evidence="3" id="KW-1003">Cell membrane</keyword>
<dbReference type="InterPro" id="IPR001320">
    <property type="entry name" value="Iontro_rcpt_C"/>
</dbReference>
<name>A0AAE1FP80_PETCI</name>
<dbReference type="Gene3D" id="1.10.287.70">
    <property type="match status" value="1"/>
</dbReference>
<evidence type="ECO:0000256" key="1">
    <source>
        <dbReference type="ARBA" id="ARBA00004651"/>
    </source>
</evidence>
<organism evidence="11 12">
    <name type="scientific">Petrolisthes cinctipes</name>
    <name type="common">Flat porcelain crab</name>
    <dbReference type="NCBI Taxonomy" id="88211"/>
    <lineage>
        <taxon>Eukaryota</taxon>
        <taxon>Metazoa</taxon>
        <taxon>Ecdysozoa</taxon>
        <taxon>Arthropoda</taxon>
        <taxon>Crustacea</taxon>
        <taxon>Multicrustacea</taxon>
        <taxon>Malacostraca</taxon>
        <taxon>Eumalacostraca</taxon>
        <taxon>Eucarida</taxon>
        <taxon>Decapoda</taxon>
        <taxon>Pleocyemata</taxon>
        <taxon>Anomura</taxon>
        <taxon>Galatheoidea</taxon>
        <taxon>Porcellanidae</taxon>
        <taxon>Petrolisthes</taxon>
    </lineage>
</organism>
<accession>A0AAE1FP80</accession>
<dbReference type="Pfam" id="PF00060">
    <property type="entry name" value="Lig_chan"/>
    <property type="match status" value="1"/>
</dbReference>
<dbReference type="PANTHER" id="PTHR42643">
    <property type="entry name" value="IONOTROPIC RECEPTOR 20A-RELATED"/>
    <property type="match status" value="1"/>
</dbReference>
<reference evidence="11" key="1">
    <citation type="submission" date="2023-10" db="EMBL/GenBank/DDBJ databases">
        <title>Genome assemblies of two species of porcelain crab, Petrolisthes cinctipes and Petrolisthes manimaculis (Anomura: Porcellanidae).</title>
        <authorList>
            <person name="Angst P."/>
        </authorList>
    </citation>
    <scope>NUCLEOTIDE SEQUENCE</scope>
    <source>
        <strain evidence="11">PB745_01</strain>
        <tissue evidence="11">Gill</tissue>
    </source>
</reference>
<dbReference type="SUPFAM" id="SSF53850">
    <property type="entry name" value="Periplasmic binding protein-like II"/>
    <property type="match status" value="1"/>
</dbReference>
<evidence type="ECO:0000256" key="3">
    <source>
        <dbReference type="ARBA" id="ARBA00022475"/>
    </source>
</evidence>
<keyword evidence="8" id="KW-0325">Glycoprotein</keyword>
<gene>
    <name evidence="11" type="ORF">Pcinc_017386</name>
</gene>
<evidence type="ECO:0000256" key="9">
    <source>
        <dbReference type="SAM" id="Phobius"/>
    </source>
</evidence>
<keyword evidence="7" id="KW-0675">Receptor</keyword>
<dbReference type="Proteomes" id="UP001286313">
    <property type="component" value="Unassembled WGS sequence"/>
</dbReference>
<keyword evidence="5 9" id="KW-1133">Transmembrane helix</keyword>
<feature type="transmembrane region" description="Helical" evidence="9">
    <location>
        <begin position="320"/>
        <end position="339"/>
    </location>
</feature>
<dbReference type="GO" id="GO:0015276">
    <property type="term" value="F:ligand-gated monoatomic ion channel activity"/>
    <property type="evidence" value="ECO:0007669"/>
    <property type="project" value="InterPro"/>
</dbReference>
<evidence type="ECO:0000256" key="2">
    <source>
        <dbReference type="ARBA" id="ARBA00008685"/>
    </source>
</evidence>
<evidence type="ECO:0000256" key="8">
    <source>
        <dbReference type="ARBA" id="ARBA00023180"/>
    </source>
</evidence>
<feature type="transmembrane region" description="Helical" evidence="9">
    <location>
        <begin position="129"/>
        <end position="149"/>
    </location>
</feature>
<comment type="similarity">
    <text evidence="2">Belongs to the glutamate-gated ion channel (TC 1.A.10.1) family.</text>
</comment>
<keyword evidence="12" id="KW-1185">Reference proteome</keyword>
<feature type="transmembrane region" description="Helical" evidence="9">
    <location>
        <begin position="49"/>
        <end position="68"/>
    </location>
</feature>
<dbReference type="GO" id="GO:0005886">
    <property type="term" value="C:plasma membrane"/>
    <property type="evidence" value="ECO:0007669"/>
    <property type="project" value="UniProtKB-SubCell"/>
</dbReference>
<evidence type="ECO:0000256" key="7">
    <source>
        <dbReference type="ARBA" id="ARBA00023170"/>
    </source>
</evidence>
<evidence type="ECO:0000256" key="4">
    <source>
        <dbReference type="ARBA" id="ARBA00022692"/>
    </source>
</evidence>
<dbReference type="AlphaFoldDB" id="A0AAE1FP80"/>
<evidence type="ECO:0000259" key="10">
    <source>
        <dbReference type="Pfam" id="PF00060"/>
    </source>
</evidence>
<dbReference type="PANTHER" id="PTHR42643:SF24">
    <property type="entry name" value="IONOTROPIC RECEPTOR 60A"/>
    <property type="match status" value="1"/>
</dbReference>
<comment type="subcellular location">
    <subcellularLocation>
        <location evidence="1">Cell membrane</location>
        <topology evidence="1">Multi-pass membrane protein</topology>
    </subcellularLocation>
</comment>
<protein>
    <recommendedName>
        <fullName evidence="10">Ionotropic glutamate receptor C-terminal domain-containing protein</fullName>
    </recommendedName>
</protein>
<evidence type="ECO:0000313" key="12">
    <source>
        <dbReference type="Proteomes" id="UP001286313"/>
    </source>
</evidence>